<dbReference type="PANTHER" id="PTHR46388">
    <property type="entry name" value="NHL REPEAT-CONTAINING PROTEIN 2"/>
    <property type="match status" value="1"/>
</dbReference>
<dbReference type="Pfam" id="PF25021">
    <property type="entry name" value="TEN_NHL"/>
    <property type="match status" value="1"/>
</dbReference>
<gene>
    <name evidence="5" type="ORF">TsocGM_11615</name>
</gene>
<reference evidence="5 6" key="1">
    <citation type="submission" date="2018-12" db="EMBL/GenBank/DDBJ databases">
        <authorList>
            <person name="Toschakov S.V."/>
        </authorList>
    </citation>
    <scope>NUCLEOTIDE SEQUENCE [LARGE SCALE GENOMIC DNA]</scope>
    <source>
        <strain evidence="5 6">GM2012</strain>
    </source>
</reference>
<evidence type="ECO:0000256" key="3">
    <source>
        <dbReference type="SAM" id="MobiDB-lite"/>
    </source>
</evidence>
<evidence type="ECO:0000313" key="6">
    <source>
        <dbReference type="Proteomes" id="UP000280296"/>
    </source>
</evidence>
<evidence type="ECO:0000256" key="2">
    <source>
        <dbReference type="PROSITE-ProRule" id="PRU00504"/>
    </source>
</evidence>
<dbReference type="OrthoDB" id="9799230at2"/>
<dbReference type="InterPro" id="IPR001258">
    <property type="entry name" value="NHL_repeat"/>
</dbReference>
<feature type="domain" description="Teneurin NHL" evidence="4">
    <location>
        <begin position="90"/>
        <end position="143"/>
    </location>
</feature>
<keyword evidence="1" id="KW-0677">Repeat</keyword>
<dbReference type="Proteomes" id="UP000280296">
    <property type="component" value="Unassembled WGS sequence"/>
</dbReference>
<dbReference type="AlphaFoldDB" id="A0A432MK81"/>
<dbReference type="InterPro" id="IPR056822">
    <property type="entry name" value="TEN_NHL"/>
</dbReference>
<dbReference type="InterPro" id="IPR011042">
    <property type="entry name" value="6-blade_b-propeller_TolB-like"/>
</dbReference>
<accession>A0A432MK81</accession>
<proteinExistence type="predicted"/>
<feature type="repeat" description="NHL" evidence="2">
    <location>
        <begin position="315"/>
        <end position="352"/>
    </location>
</feature>
<evidence type="ECO:0000313" key="5">
    <source>
        <dbReference type="EMBL" id="RUL87649.1"/>
    </source>
</evidence>
<dbReference type="PANTHER" id="PTHR46388:SF2">
    <property type="entry name" value="NHL REPEAT-CONTAINING PROTEIN 2"/>
    <property type="match status" value="1"/>
</dbReference>
<reference evidence="5 6" key="2">
    <citation type="submission" date="2019-01" db="EMBL/GenBank/DDBJ databases">
        <title>Tautonia sociabilis, a novel thermotolerant planctomycete of Isosphaeraceae family, isolated from a 4000 m deep subterranean habitat.</title>
        <authorList>
            <person name="Kovaleva O.L."/>
            <person name="Elcheninov A.G."/>
            <person name="Van Heerden E."/>
            <person name="Toshchakov S.V."/>
            <person name="Novikov A."/>
            <person name="Bonch-Osmolovskaya E.A."/>
            <person name="Kublanov I.V."/>
        </authorList>
    </citation>
    <scope>NUCLEOTIDE SEQUENCE [LARGE SCALE GENOMIC DNA]</scope>
    <source>
        <strain evidence="5 6">GM2012</strain>
    </source>
</reference>
<name>A0A432MK81_9BACT</name>
<organism evidence="5 6">
    <name type="scientific">Tautonia sociabilis</name>
    <dbReference type="NCBI Taxonomy" id="2080755"/>
    <lineage>
        <taxon>Bacteria</taxon>
        <taxon>Pseudomonadati</taxon>
        <taxon>Planctomycetota</taxon>
        <taxon>Planctomycetia</taxon>
        <taxon>Isosphaerales</taxon>
        <taxon>Isosphaeraceae</taxon>
        <taxon>Tautonia</taxon>
    </lineage>
</organism>
<dbReference type="Pfam" id="PF01436">
    <property type="entry name" value="NHL"/>
    <property type="match status" value="1"/>
</dbReference>
<evidence type="ECO:0000259" key="4">
    <source>
        <dbReference type="Pfam" id="PF25021"/>
    </source>
</evidence>
<dbReference type="RefSeq" id="WP_126725537.1">
    <property type="nucleotide sequence ID" value="NZ_RYZH01000019.1"/>
</dbReference>
<evidence type="ECO:0000256" key="1">
    <source>
        <dbReference type="ARBA" id="ARBA00022737"/>
    </source>
</evidence>
<dbReference type="SUPFAM" id="SSF101898">
    <property type="entry name" value="NHL repeat"/>
    <property type="match status" value="1"/>
</dbReference>
<comment type="caution">
    <text evidence="5">The sequence shown here is derived from an EMBL/GenBank/DDBJ whole genome shotgun (WGS) entry which is preliminary data.</text>
</comment>
<dbReference type="PROSITE" id="PS51125">
    <property type="entry name" value="NHL"/>
    <property type="match status" value="1"/>
</dbReference>
<sequence length="359" mass="36686">MPPLILTLVLLPSPSSQAPIIESLVGTGQAGDSGDGGPAAEAQLDQPFDVAFDADGNLYLSDTFNHRVRRVDARTGIITTVAGNGRKGFSGDGGPATEASLDEPYGICLDREGNLYLVDRLNRRVRKVDAEGIITTVAGTGTNASSGDGGPASVAALVEPNGVALDPEETTLYIADVSGHRVRAVDLRTGGIRTVSGTGEPRHSGDGGPARDASLHGPRAVEVGPDGTLYILERNGNTLRAVDPRSGIIRTIAGTGRSGYSGDGGPAILATFNGPKEMAIADGAIVIVDTENQAIRTLDLASGRIGTVAGCGVRGGSGDGGPATEAQLDRPHGVAIAPDGSILIGDTNNHRIRRVRPAE</sequence>
<protein>
    <recommendedName>
        <fullName evidence="4">Teneurin NHL domain-containing protein</fullName>
    </recommendedName>
</protein>
<dbReference type="EMBL" id="RYZH01000019">
    <property type="protein sequence ID" value="RUL87649.1"/>
    <property type="molecule type" value="Genomic_DNA"/>
</dbReference>
<keyword evidence="6" id="KW-1185">Reference proteome</keyword>
<feature type="region of interest" description="Disordered" evidence="3">
    <location>
        <begin position="192"/>
        <end position="219"/>
    </location>
</feature>
<dbReference type="Gene3D" id="2.120.10.30">
    <property type="entry name" value="TolB, C-terminal domain"/>
    <property type="match status" value="3"/>
</dbReference>